<dbReference type="EMBL" id="CAMXCT030004002">
    <property type="protein sequence ID" value="CAL4794586.1"/>
    <property type="molecule type" value="Genomic_DNA"/>
</dbReference>
<dbReference type="Proteomes" id="UP001152797">
    <property type="component" value="Unassembled WGS sequence"/>
</dbReference>
<reference evidence="1" key="1">
    <citation type="submission" date="2022-10" db="EMBL/GenBank/DDBJ databases">
        <authorList>
            <person name="Chen Y."/>
            <person name="Dougan E. K."/>
            <person name="Chan C."/>
            <person name="Rhodes N."/>
            <person name="Thang M."/>
        </authorList>
    </citation>
    <scope>NUCLEOTIDE SEQUENCE</scope>
</reference>
<evidence type="ECO:0000313" key="2">
    <source>
        <dbReference type="EMBL" id="CAL1160649.1"/>
    </source>
</evidence>
<sequence>MLLIRGVGAAENFRQRNIFPLPELGPDEGGTTGGDDWRATRVQRRVISHITECYKGTYENIDRNDMAVSLSSLCSSSKTYDTGRSDVQPYVKENVSWPEVSNCPVSLCSCMPTADSERLGAWRKHMLRDVADSGRVDKPVKPYVDPILKNNAVIYGDFLKELSKRNMVKFKIANGEQSNLGVFFVKKKSGQLRLIFDTRRLNESFHAPPTTDLPSADAFTRTEFVEGSQFYIGSGDLANAFYTLAVPNDLAEMFTMPAIEAGKAGIFSVNGAAVEAGTIPLPYITVLPMGWSWALHFCQTVLEYGILKAGFCRKQFIGDKREAVVLKQTDDLAVAAYVDNFGVFGANRQAVDEGLQKIILVLRGWGLTVHEIEPASLQADFVGLSFDGTQGTVAVKKQRILKIKFAIDELLERQFCSGRTMQSSEKWRFRFPNAINARHHALGNTDPLPANILNTEARALVWSAEHLLRCGRNFGRRPKDLRAGGKDPIVIMHPKVFNQKLRKKVDRHVTRHLQRKDKAMLEGQIPMGMTYLEVDNILVEYLQDLFDSGVKLDSGIRPGETSNLLVGQVIPPMSSFLGSLQFFAVLLNPSEAKVPGKTGIFDQGILIDSDMWINPILRNLIQNRPRNAPLWSHNHNQILEVFNQAVVYLKLEALGVSMYTLRHGGASFDIMSRRRSMEEVKQRGSVGESSLTCSAVTTVLSEVSNAKELEEAKRAARERRLLLAGLVLAAGDLAYLALPQKQHLLWASLVREEKEVGQCAAEWLRGLAETLAIPLYDTLHTVGELACRPSNRQPLSVPLSYLRDNARYWTKHTLIASGKPSRRSTGEVSPMASERGKVQVVQEELPGQVLNQETSIEFLKSEHWQQASLLSLATINTAEKSEERWS</sequence>
<name>A0A9P1GEC3_9DINO</name>
<evidence type="ECO:0008006" key="4">
    <source>
        <dbReference type="Google" id="ProtNLM"/>
    </source>
</evidence>
<comment type="caution">
    <text evidence="1">The sequence shown here is derived from an EMBL/GenBank/DDBJ whole genome shotgun (WGS) entry which is preliminary data.</text>
</comment>
<accession>A0A9P1GEC3</accession>
<proteinExistence type="predicted"/>
<dbReference type="AlphaFoldDB" id="A0A9P1GEC3"/>
<dbReference type="EMBL" id="CAMXCT010004002">
    <property type="protein sequence ID" value="CAI4007274.1"/>
    <property type="molecule type" value="Genomic_DNA"/>
</dbReference>
<evidence type="ECO:0000313" key="3">
    <source>
        <dbReference type="Proteomes" id="UP001152797"/>
    </source>
</evidence>
<dbReference type="SUPFAM" id="SSF56672">
    <property type="entry name" value="DNA/RNA polymerases"/>
    <property type="match status" value="1"/>
</dbReference>
<evidence type="ECO:0000313" key="1">
    <source>
        <dbReference type="EMBL" id="CAI4007274.1"/>
    </source>
</evidence>
<gene>
    <name evidence="1" type="ORF">C1SCF055_LOCUS32839</name>
</gene>
<organism evidence="1">
    <name type="scientific">Cladocopium goreaui</name>
    <dbReference type="NCBI Taxonomy" id="2562237"/>
    <lineage>
        <taxon>Eukaryota</taxon>
        <taxon>Sar</taxon>
        <taxon>Alveolata</taxon>
        <taxon>Dinophyceae</taxon>
        <taxon>Suessiales</taxon>
        <taxon>Symbiodiniaceae</taxon>
        <taxon>Cladocopium</taxon>
    </lineage>
</organism>
<keyword evidence="3" id="KW-1185">Reference proteome</keyword>
<dbReference type="InterPro" id="IPR043502">
    <property type="entry name" value="DNA/RNA_pol_sf"/>
</dbReference>
<reference evidence="2" key="2">
    <citation type="submission" date="2024-04" db="EMBL/GenBank/DDBJ databases">
        <authorList>
            <person name="Chen Y."/>
            <person name="Shah S."/>
            <person name="Dougan E. K."/>
            <person name="Thang M."/>
            <person name="Chan C."/>
        </authorList>
    </citation>
    <scope>NUCLEOTIDE SEQUENCE [LARGE SCALE GENOMIC DNA]</scope>
</reference>
<dbReference type="EMBL" id="CAMXCT020004002">
    <property type="protein sequence ID" value="CAL1160649.1"/>
    <property type="molecule type" value="Genomic_DNA"/>
</dbReference>
<protein>
    <recommendedName>
        <fullName evidence="4">Reverse transcriptase domain-containing protein</fullName>
    </recommendedName>
</protein>